<dbReference type="Gene3D" id="3.10.580.10">
    <property type="entry name" value="CBS-domain"/>
    <property type="match status" value="1"/>
</dbReference>
<dbReference type="InterPro" id="IPR000644">
    <property type="entry name" value="CBS_dom"/>
</dbReference>
<dbReference type="AlphaFoldDB" id="A0A1F5X441"/>
<comment type="caution">
    <text evidence="4">The sequence shown here is derived from an EMBL/GenBank/DDBJ whole genome shotgun (WGS) entry which is preliminary data.</text>
</comment>
<keyword evidence="1 2" id="KW-0129">CBS domain</keyword>
<feature type="domain" description="CBS" evidence="3">
    <location>
        <begin position="99"/>
        <end position="156"/>
    </location>
</feature>
<dbReference type="SMART" id="SM00116">
    <property type="entry name" value="CBS"/>
    <property type="match status" value="2"/>
</dbReference>
<dbReference type="InterPro" id="IPR046342">
    <property type="entry name" value="CBS_dom_sf"/>
</dbReference>
<dbReference type="Proteomes" id="UP000178684">
    <property type="component" value="Unassembled WGS sequence"/>
</dbReference>
<evidence type="ECO:0000256" key="1">
    <source>
        <dbReference type="ARBA" id="ARBA00023122"/>
    </source>
</evidence>
<evidence type="ECO:0000256" key="2">
    <source>
        <dbReference type="PROSITE-ProRule" id="PRU00703"/>
    </source>
</evidence>
<dbReference type="EMBL" id="MFIE01000014">
    <property type="protein sequence ID" value="OGF82715.1"/>
    <property type="molecule type" value="Genomic_DNA"/>
</dbReference>
<sequence length="156" mass="17793">MTTVKSIMSKKVFSLSPEMPLSEGAKVLVEHNFDGAPVVDKENKLVGILTEYDLISKESIIHLPTFQTILQNLEIFKRDRSQFQKEVQEVAELKVKDVMNSDPLTLPEDATFEEAVKVFREHHRVNPIPVIDEDRKVVGVISRYDILKPLHVLSDL</sequence>
<feature type="domain" description="CBS" evidence="3">
    <location>
        <begin position="8"/>
        <end position="65"/>
    </location>
</feature>
<evidence type="ECO:0000313" key="5">
    <source>
        <dbReference type="Proteomes" id="UP000178684"/>
    </source>
</evidence>
<evidence type="ECO:0000259" key="3">
    <source>
        <dbReference type="PROSITE" id="PS51371"/>
    </source>
</evidence>
<dbReference type="Pfam" id="PF00571">
    <property type="entry name" value="CBS"/>
    <property type="match status" value="2"/>
</dbReference>
<organism evidence="4 5">
    <name type="scientific">Candidatus Giovannonibacteria bacterium RIFCSPLOWO2_01_FULL_46_13</name>
    <dbReference type="NCBI Taxonomy" id="1798352"/>
    <lineage>
        <taxon>Bacteria</taxon>
        <taxon>Candidatus Giovannoniibacteriota</taxon>
    </lineage>
</organism>
<dbReference type="CDD" id="cd04586">
    <property type="entry name" value="CBS_pair_BON_assoc"/>
    <property type="match status" value="1"/>
</dbReference>
<gene>
    <name evidence="4" type="ORF">A3B18_00355</name>
</gene>
<dbReference type="InterPro" id="IPR051257">
    <property type="entry name" value="Diverse_CBS-Domain"/>
</dbReference>
<dbReference type="PROSITE" id="PS51371">
    <property type="entry name" value="CBS"/>
    <property type="match status" value="2"/>
</dbReference>
<reference evidence="4 5" key="1">
    <citation type="journal article" date="2016" name="Nat. Commun.">
        <title>Thousands of microbial genomes shed light on interconnected biogeochemical processes in an aquifer system.</title>
        <authorList>
            <person name="Anantharaman K."/>
            <person name="Brown C.T."/>
            <person name="Hug L.A."/>
            <person name="Sharon I."/>
            <person name="Castelle C.J."/>
            <person name="Probst A.J."/>
            <person name="Thomas B.C."/>
            <person name="Singh A."/>
            <person name="Wilkins M.J."/>
            <person name="Karaoz U."/>
            <person name="Brodie E.L."/>
            <person name="Williams K.H."/>
            <person name="Hubbard S.S."/>
            <person name="Banfield J.F."/>
        </authorList>
    </citation>
    <scope>NUCLEOTIDE SEQUENCE [LARGE SCALE GENOMIC DNA]</scope>
</reference>
<dbReference type="PANTHER" id="PTHR43080">
    <property type="entry name" value="CBS DOMAIN-CONTAINING PROTEIN CBSX3, MITOCHONDRIAL"/>
    <property type="match status" value="1"/>
</dbReference>
<dbReference type="SUPFAM" id="SSF54631">
    <property type="entry name" value="CBS-domain pair"/>
    <property type="match status" value="1"/>
</dbReference>
<proteinExistence type="predicted"/>
<name>A0A1F5X441_9BACT</name>
<accession>A0A1F5X441</accession>
<evidence type="ECO:0000313" key="4">
    <source>
        <dbReference type="EMBL" id="OGF82715.1"/>
    </source>
</evidence>
<dbReference type="PANTHER" id="PTHR43080:SF26">
    <property type="entry name" value="REGULATORY PROTEIN"/>
    <property type="match status" value="1"/>
</dbReference>
<protein>
    <recommendedName>
        <fullName evidence="3">CBS domain-containing protein</fullName>
    </recommendedName>
</protein>